<evidence type="ECO:0000313" key="2">
    <source>
        <dbReference type="EMBL" id="GMG17902.1"/>
    </source>
</evidence>
<dbReference type="Proteomes" id="UP001165121">
    <property type="component" value="Unassembled WGS sequence"/>
</dbReference>
<evidence type="ECO:0000313" key="3">
    <source>
        <dbReference type="Proteomes" id="UP001165121"/>
    </source>
</evidence>
<name>A0A9W6YR55_9STRA</name>
<keyword evidence="3" id="KW-1185">Reference proteome</keyword>
<dbReference type="EMBL" id="BSXT01019141">
    <property type="protein sequence ID" value="GMG17902.1"/>
    <property type="molecule type" value="Genomic_DNA"/>
</dbReference>
<dbReference type="AlphaFoldDB" id="A0A9W6YR55"/>
<reference evidence="2" key="1">
    <citation type="submission" date="2023-04" db="EMBL/GenBank/DDBJ databases">
        <title>Phytophthora fragariaefolia NBRC 109709.</title>
        <authorList>
            <person name="Ichikawa N."/>
            <person name="Sato H."/>
            <person name="Tonouchi N."/>
        </authorList>
    </citation>
    <scope>NUCLEOTIDE SEQUENCE</scope>
    <source>
        <strain evidence="2">NBRC 109709</strain>
    </source>
</reference>
<accession>A0A9W6YR55</accession>
<sequence length="81" mass="8265">MNLPSVNAGVADEQEIDGEFGAVDKDTETTSEPSSFMRGAGVTSAASEAGSAGREVLEEAVDAAKLTTACGSGNQEQRNDQ</sequence>
<protein>
    <submittedName>
        <fullName evidence="2">Unnamed protein product</fullName>
    </submittedName>
</protein>
<proteinExistence type="predicted"/>
<organism evidence="2 3">
    <name type="scientific">Phytophthora fragariaefolia</name>
    <dbReference type="NCBI Taxonomy" id="1490495"/>
    <lineage>
        <taxon>Eukaryota</taxon>
        <taxon>Sar</taxon>
        <taxon>Stramenopiles</taxon>
        <taxon>Oomycota</taxon>
        <taxon>Peronosporomycetes</taxon>
        <taxon>Peronosporales</taxon>
        <taxon>Peronosporaceae</taxon>
        <taxon>Phytophthora</taxon>
    </lineage>
</organism>
<comment type="caution">
    <text evidence="2">The sequence shown here is derived from an EMBL/GenBank/DDBJ whole genome shotgun (WGS) entry which is preliminary data.</text>
</comment>
<gene>
    <name evidence="2" type="ORF">Pfra01_003043900</name>
</gene>
<feature type="region of interest" description="Disordered" evidence="1">
    <location>
        <begin position="1"/>
        <end position="41"/>
    </location>
</feature>
<evidence type="ECO:0000256" key="1">
    <source>
        <dbReference type="SAM" id="MobiDB-lite"/>
    </source>
</evidence>